<reference evidence="2" key="1">
    <citation type="submission" date="2011-09" db="EMBL/GenBank/DDBJ databases">
        <title>The permanent draft genome of Mucilaginibacter paludis DSM 18603.</title>
        <authorList>
            <consortium name="US DOE Joint Genome Institute (JGI-PGF)"/>
            <person name="Lucas S."/>
            <person name="Han J."/>
            <person name="Lapidus A."/>
            <person name="Bruce D."/>
            <person name="Goodwin L."/>
            <person name="Pitluck S."/>
            <person name="Peters L."/>
            <person name="Kyrpides N."/>
            <person name="Mavromatis K."/>
            <person name="Ivanova N."/>
            <person name="Mikhailova N."/>
            <person name="Held B."/>
            <person name="Detter J.C."/>
            <person name="Tapia R."/>
            <person name="Han C."/>
            <person name="Land M."/>
            <person name="Hauser L."/>
            <person name="Markowitz V."/>
            <person name="Cheng J.-F."/>
            <person name="Hugenholtz P."/>
            <person name="Woyke T."/>
            <person name="Wu D."/>
            <person name="Tindall B."/>
            <person name="Brambilla E."/>
            <person name="Klenk H.-P."/>
            <person name="Eisen J.A."/>
        </authorList>
    </citation>
    <scope>NUCLEOTIDE SEQUENCE [LARGE SCALE GENOMIC DNA]</scope>
    <source>
        <strain evidence="2">DSM 18603</strain>
    </source>
</reference>
<organism evidence="2 3">
    <name type="scientific">Mucilaginibacter paludis DSM 18603</name>
    <dbReference type="NCBI Taxonomy" id="714943"/>
    <lineage>
        <taxon>Bacteria</taxon>
        <taxon>Pseudomonadati</taxon>
        <taxon>Bacteroidota</taxon>
        <taxon>Sphingobacteriia</taxon>
        <taxon>Sphingobacteriales</taxon>
        <taxon>Sphingobacteriaceae</taxon>
        <taxon>Mucilaginibacter</taxon>
    </lineage>
</organism>
<dbReference type="AlphaFoldDB" id="H1Y4Y2"/>
<keyword evidence="3" id="KW-1185">Reference proteome</keyword>
<dbReference type="STRING" id="714943.Mucpa_4219"/>
<dbReference type="InterPro" id="IPR021215">
    <property type="entry name" value="DUF2752"/>
</dbReference>
<evidence type="ECO:0000313" key="2">
    <source>
        <dbReference type="EMBL" id="EHQ28310.1"/>
    </source>
</evidence>
<dbReference type="HOGENOM" id="CLU_098258_5_0_10"/>
<dbReference type="EMBL" id="CM001403">
    <property type="protein sequence ID" value="EHQ28310.1"/>
    <property type="molecule type" value="Genomic_DNA"/>
</dbReference>
<name>H1Y4Y2_9SPHI</name>
<keyword evidence="1" id="KW-0812">Transmembrane</keyword>
<evidence type="ECO:0008006" key="4">
    <source>
        <dbReference type="Google" id="ProtNLM"/>
    </source>
</evidence>
<keyword evidence="1" id="KW-1133">Transmembrane helix</keyword>
<dbReference type="Proteomes" id="UP000002774">
    <property type="component" value="Chromosome"/>
</dbReference>
<evidence type="ECO:0000313" key="3">
    <source>
        <dbReference type="Proteomes" id="UP000002774"/>
    </source>
</evidence>
<feature type="transmembrane region" description="Helical" evidence="1">
    <location>
        <begin position="106"/>
        <end position="128"/>
    </location>
</feature>
<accession>H1Y4Y2</accession>
<protein>
    <recommendedName>
        <fullName evidence="4">DUF2752 domain-containing protein</fullName>
    </recommendedName>
</protein>
<proteinExistence type="predicted"/>
<feature type="transmembrane region" description="Helical" evidence="1">
    <location>
        <begin position="76"/>
        <end position="94"/>
    </location>
</feature>
<sequence>MQTIVLVLPTIKSHLILNHKLLSHSILFCNHMDLFQWLQNHLIPCPFKKLTGIDCPGCGFQRSFIALMRGDFHQSFALYPATIPLLLTTAYVILNTKLHIDKKYIATKIIYMLTGSIILGSYLIKIYYHYNT</sequence>
<dbReference type="RefSeq" id="WP_008509072.1">
    <property type="nucleotide sequence ID" value="NZ_CM001403.1"/>
</dbReference>
<gene>
    <name evidence="2" type="ORF">Mucpa_4219</name>
</gene>
<keyword evidence="1" id="KW-0472">Membrane</keyword>
<dbReference type="eggNOG" id="ENOG5032Y6U">
    <property type="taxonomic scope" value="Bacteria"/>
</dbReference>
<dbReference type="Pfam" id="PF10825">
    <property type="entry name" value="DUF2752"/>
    <property type="match status" value="1"/>
</dbReference>
<evidence type="ECO:0000256" key="1">
    <source>
        <dbReference type="SAM" id="Phobius"/>
    </source>
</evidence>